<geneLocation type="plasmid" evidence="4">
    <name>pfdu301a</name>
</geneLocation>
<feature type="chain" id="PRO_5038392583" description="Lipoprotein" evidence="2">
    <location>
        <begin position="22"/>
        <end position="475"/>
    </location>
</feature>
<dbReference type="PROSITE" id="PS51257">
    <property type="entry name" value="PROKAR_LIPOPROTEIN"/>
    <property type="match status" value="1"/>
</dbReference>
<dbReference type="Proteomes" id="UP000501076">
    <property type="component" value="Plasmid pFDU301A"/>
</dbReference>
<dbReference type="EMBL" id="CP045273">
    <property type="protein sequence ID" value="QJX79926.1"/>
    <property type="molecule type" value="Genomic_DNA"/>
</dbReference>
<proteinExistence type="predicted"/>
<evidence type="ECO:0000256" key="2">
    <source>
        <dbReference type="SAM" id="SignalP"/>
    </source>
</evidence>
<feature type="compositionally biased region" description="Basic and acidic residues" evidence="1">
    <location>
        <begin position="314"/>
        <end position="325"/>
    </location>
</feature>
<gene>
    <name evidence="3" type="ORF">FDZ14_27890</name>
</gene>
<sequence length="475" mass="52838">MKKKRLLVLASSVVISLAACSSQTDEKAKVSGEANKSNEIATVVSHKQASKEEQELDNEAAQALIKLFKSVDKGNVDQVTKQVAFFNEIDLSNTEEVNSLIKEWKDYDFLHKATLTPVLESDMSQETVDLYNGNGVTRVMVAMKYKGEGGNKFNKAFYMEEQEDGEFYLMEWTPLNNSASLKDVKPEARDKYNMRVSQANSSTRSKQSASTDEDLSSDSNINGYVDDGTLGELMDTLFKKYPGELGTEIKYLTRIDDLSFKVETDKGDLKVVFQDNGEAVSWAVFKDINNEILHHSDGWEEDGTGNRKGSTTRIEGDESTKESFKENNAVQRNDAKSVLKAAFAKIEADDAEGLQPLLIQEDSFKPATIQDAQDVIDEFKGYDLENKLSLKVVSMDDMSEEALEQMKNGVKGKVVIGTYNGVISGEVDSGKHWFISLIEQNGKLYLYDIGSIGEVDDSDIAEVIKPEAMSKYGFK</sequence>
<evidence type="ECO:0000256" key="1">
    <source>
        <dbReference type="SAM" id="MobiDB-lite"/>
    </source>
</evidence>
<evidence type="ECO:0000313" key="4">
    <source>
        <dbReference type="Proteomes" id="UP000501076"/>
    </source>
</evidence>
<name>A0A6M6E2E3_PRIMG</name>
<dbReference type="AlphaFoldDB" id="A0A6M6E2E3"/>
<reference evidence="3 4" key="1">
    <citation type="submission" date="2019-10" db="EMBL/GenBank/DDBJ databases">
        <title>Complete genome sequences for adaption low water activity.</title>
        <authorList>
            <person name="Zhao L."/>
            <person name="Zhong J."/>
        </authorList>
    </citation>
    <scope>NUCLEOTIDE SEQUENCE [LARGE SCALE GENOMIC DNA]</scope>
    <source>
        <strain evidence="3 4">FDU301</strain>
        <plasmid evidence="4">pfdu301a</plasmid>
    </source>
</reference>
<protein>
    <recommendedName>
        <fullName evidence="5">Lipoprotein</fullName>
    </recommendedName>
</protein>
<dbReference type="RefSeq" id="WP_171777908.1">
    <property type="nucleotide sequence ID" value="NZ_CP045273.1"/>
</dbReference>
<organism evidence="3 4">
    <name type="scientific">Priestia megaterium</name>
    <name type="common">Bacillus megaterium</name>
    <dbReference type="NCBI Taxonomy" id="1404"/>
    <lineage>
        <taxon>Bacteria</taxon>
        <taxon>Bacillati</taxon>
        <taxon>Bacillota</taxon>
        <taxon>Bacilli</taxon>
        <taxon>Bacillales</taxon>
        <taxon>Bacillaceae</taxon>
        <taxon>Priestia</taxon>
    </lineage>
</organism>
<feature type="signal peptide" evidence="2">
    <location>
        <begin position="1"/>
        <end position="21"/>
    </location>
</feature>
<evidence type="ECO:0000313" key="3">
    <source>
        <dbReference type="EMBL" id="QJX79926.1"/>
    </source>
</evidence>
<feature type="region of interest" description="Disordered" evidence="1">
    <location>
        <begin position="296"/>
        <end position="326"/>
    </location>
</feature>
<evidence type="ECO:0008006" key="5">
    <source>
        <dbReference type="Google" id="ProtNLM"/>
    </source>
</evidence>
<accession>A0A6M6E2E3</accession>
<feature type="region of interest" description="Disordered" evidence="1">
    <location>
        <begin position="195"/>
        <end position="221"/>
    </location>
</feature>
<keyword evidence="2" id="KW-0732">Signal</keyword>
<feature type="compositionally biased region" description="Polar residues" evidence="1">
    <location>
        <begin position="195"/>
        <end position="210"/>
    </location>
</feature>
<keyword evidence="3" id="KW-0614">Plasmid</keyword>